<protein>
    <submittedName>
        <fullName evidence="2">Uncharacterized protein</fullName>
    </submittedName>
</protein>
<feature type="chain" id="PRO_5047176325" evidence="1">
    <location>
        <begin position="30"/>
        <end position="182"/>
    </location>
</feature>
<evidence type="ECO:0000256" key="1">
    <source>
        <dbReference type="SAM" id="SignalP"/>
    </source>
</evidence>
<dbReference type="Proteomes" id="UP001082899">
    <property type="component" value="Unassembled WGS sequence"/>
</dbReference>
<dbReference type="RefSeq" id="WP_267849671.1">
    <property type="nucleotide sequence ID" value="NZ_JAPMXC010000012.1"/>
</dbReference>
<organism evidence="2 3">
    <name type="scientific">Robbsia betulipollinis</name>
    <dbReference type="NCBI Taxonomy" id="2981849"/>
    <lineage>
        <taxon>Bacteria</taxon>
        <taxon>Pseudomonadati</taxon>
        <taxon>Pseudomonadota</taxon>
        <taxon>Betaproteobacteria</taxon>
        <taxon>Burkholderiales</taxon>
        <taxon>Burkholderiaceae</taxon>
        <taxon>Robbsia</taxon>
    </lineage>
</organism>
<name>A0ABT3ZTE3_9BURK</name>
<evidence type="ECO:0000313" key="2">
    <source>
        <dbReference type="EMBL" id="MCY0389742.1"/>
    </source>
</evidence>
<reference evidence="2" key="1">
    <citation type="submission" date="2022-11" db="EMBL/GenBank/DDBJ databases">
        <title>Robbsia betulipollinis sp. nov., isolated from pollen of birch (Betula pendula).</title>
        <authorList>
            <person name="Shi H."/>
            <person name="Ambika Manirajan B."/>
            <person name="Ratering S."/>
            <person name="Geissler-Plaum R."/>
            <person name="Schnell S."/>
        </authorList>
    </citation>
    <scope>NUCLEOTIDE SEQUENCE</scope>
    <source>
        <strain evidence="2">Bb-Pol-6</strain>
    </source>
</reference>
<proteinExistence type="predicted"/>
<accession>A0ABT3ZTE3</accession>
<keyword evidence="3" id="KW-1185">Reference proteome</keyword>
<feature type="signal peptide" evidence="1">
    <location>
        <begin position="1"/>
        <end position="29"/>
    </location>
</feature>
<keyword evidence="1" id="KW-0732">Signal</keyword>
<gene>
    <name evidence="2" type="ORF">OVY01_21605</name>
</gene>
<comment type="caution">
    <text evidence="2">The sequence shown here is derived from an EMBL/GenBank/DDBJ whole genome shotgun (WGS) entry which is preliminary data.</text>
</comment>
<evidence type="ECO:0000313" key="3">
    <source>
        <dbReference type="Proteomes" id="UP001082899"/>
    </source>
</evidence>
<dbReference type="EMBL" id="JAPMXC010000012">
    <property type="protein sequence ID" value="MCY0389742.1"/>
    <property type="molecule type" value="Genomic_DNA"/>
</dbReference>
<sequence length="182" mass="19020">MKRISRVALAATMATAIAAGTLASVAVRAQDTTTPHHAPAHIRWQITVMMDGQQVDQLSAVTAVGQSRSITHHRSVSHAVGCDHAQTAPADLQRTVTVAPLGVDPQGVIGFEIGADETIEDASRPSMGADGCALPPQARTLSARHPELDVPSGQSANWTLLKKNPLLVYRLDASVEPAAAGD</sequence>